<proteinExistence type="inferred from homology"/>
<feature type="compositionally biased region" description="Low complexity" evidence="6">
    <location>
        <begin position="185"/>
        <end position="202"/>
    </location>
</feature>
<keyword evidence="5" id="KW-0804">Transcription</keyword>
<dbReference type="Pfam" id="PF04542">
    <property type="entry name" value="Sigma70_r2"/>
    <property type="match status" value="1"/>
</dbReference>
<dbReference type="InterPro" id="IPR007627">
    <property type="entry name" value="RNA_pol_sigma70_r2"/>
</dbReference>
<evidence type="ECO:0000256" key="6">
    <source>
        <dbReference type="SAM" id="MobiDB-lite"/>
    </source>
</evidence>
<organism evidence="8 9">
    <name type="scientific">Amycolatopsis viridis</name>
    <dbReference type="NCBI Taxonomy" id="185678"/>
    <lineage>
        <taxon>Bacteria</taxon>
        <taxon>Bacillati</taxon>
        <taxon>Actinomycetota</taxon>
        <taxon>Actinomycetes</taxon>
        <taxon>Pseudonocardiales</taxon>
        <taxon>Pseudonocardiaceae</taxon>
        <taxon>Amycolatopsis</taxon>
    </lineage>
</organism>
<feature type="domain" description="RNA polymerase sigma-70 region 2" evidence="7">
    <location>
        <begin position="32"/>
        <end position="97"/>
    </location>
</feature>
<dbReference type="Proteomes" id="UP000754495">
    <property type="component" value="Unassembled WGS sequence"/>
</dbReference>
<dbReference type="EMBL" id="JAANOU010000001">
    <property type="protein sequence ID" value="NIH80971.1"/>
    <property type="molecule type" value="Genomic_DNA"/>
</dbReference>
<protein>
    <submittedName>
        <fullName evidence="8">RNA polymerase sigma factor (Sigma-70 family)</fullName>
    </submittedName>
</protein>
<dbReference type="RefSeq" id="WP_167116023.1">
    <property type="nucleotide sequence ID" value="NZ_JAANOU010000001.1"/>
</dbReference>
<evidence type="ECO:0000259" key="7">
    <source>
        <dbReference type="Pfam" id="PF04542"/>
    </source>
</evidence>
<comment type="similarity">
    <text evidence="1">Belongs to the sigma-70 factor family. ECF subfamily.</text>
</comment>
<keyword evidence="4" id="KW-0238">DNA-binding</keyword>
<gene>
    <name evidence="8" type="ORF">FHX46_003501</name>
</gene>
<accession>A0ABX0SVH4</accession>
<dbReference type="InterPro" id="IPR013325">
    <property type="entry name" value="RNA_pol_sigma_r2"/>
</dbReference>
<sequence>MSEVLAGRAPGPTDEDLLSAARGGDREAVTQLYRRHHADLVRYARRFVRSVADAEDVSADALLRMMVALDAGRGPLTNVGAYLRTTVRRLAIDLAGRNALSLPAGLEAGEGAATPEPDGEPALHAAFAALPPRWRDVLWRVDVLGYRPQDLAAESGISPAAACSLLWRARTALRRQYDELRTGTAGDPGAPAAARPAAPGPA</sequence>
<evidence type="ECO:0000256" key="2">
    <source>
        <dbReference type="ARBA" id="ARBA00023015"/>
    </source>
</evidence>
<evidence type="ECO:0000313" key="8">
    <source>
        <dbReference type="EMBL" id="NIH80971.1"/>
    </source>
</evidence>
<dbReference type="InterPro" id="IPR013324">
    <property type="entry name" value="RNA_pol_sigma_r3/r4-like"/>
</dbReference>
<name>A0ABX0SVH4_9PSEU</name>
<evidence type="ECO:0000256" key="1">
    <source>
        <dbReference type="ARBA" id="ARBA00010641"/>
    </source>
</evidence>
<dbReference type="InterPro" id="IPR036388">
    <property type="entry name" value="WH-like_DNA-bd_sf"/>
</dbReference>
<evidence type="ECO:0000256" key="5">
    <source>
        <dbReference type="ARBA" id="ARBA00023163"/>
    </source>
</evidence>
<keyword evidence="3" id="KW-0731">Sigma factor</keyword>
<dbReference type="PANTHER" id="PTHR43133:SF8">
    <property type="entry name" value="RNA POLYMERASE SIGMA FACTOR HI_1459-RELATED"/>
    <property type="match status" value="1"/>
</dbReference>
<dbReference type="InterPro" id="IPR014284">
    <property type="entry name" value="RNA_pol_sigma-70_dom"/>
</dbReference>
<dbReference type="SUPFAM" id="SSF88946">
    <property type="entry name" value="Sigma2 domain of RNA polymerase sigma factors"/>
    <property type="match status" value="1"/>
</dbReference>
<evidence type="ECO:0000256" key="4">
    <source>
        <dbReference type="ARBA" id="ARBA00023125"/>
    </source>
</evidence>
<keyword evidence="2" id="KW-0805">Transcription regulation</keyword>
<dbReference type="SUPFAM" id="SSF88659">
    <property type="entry name" value="Sigma3 and sigma4 domains of RNA polymerase sigma factors"/>
    <property type="match status" value="1"/>
</dbReference>
<reference evidence="8 9" key="1">
    <citation type="submission" date="2020-03" db="EMBL/GenBank/DDBJ databases">
        <title>Sequencing the genomes of 1000 actinobacteria strains.</title>
        <authorList>
            <person name="Klenk H.-P."/>
        </authorList>
    </citation>
    <scope>NUCLEOTIDE SEQUENCE [LARGE SCALE GENOMIC DNA]</scope>
    <source>
        <strain evidence="8 9">DSM 45668</strain>
    </source>
</reference>
<dbReference type="Gene3D" id="1.10.1740.10">
    <property type="match status" value="1"/>
</dbReference>
<evidence type="ECO:0000256" key="3">
    <source>
        <dbReference type="ARBA" id="ARBA00023082"/>
    </source>
</evidence>
<dbReference type="PANTHER" id="PTHR43133">
    <property type="entry name" value="RNA POLYMERASE ECF-TYPE SIGMA FACTO"/>
    <property type="match status" value="1"/>
</dbReference>
<dbReference type="NCBIfam" id="TIGR02937">
    <property type="entry name" value="sigma70-ECF"/>
    <property type="match status" value="1"/>
</dbReference>
<evidence type="ECO:0000313" key="9">
    <source>
        <dbReference type="Proteomes" id="UP000754495"/>
    </source>
</evidence>
<comment type="caution">
    <text evidence="8">The sequence shown here is derived from an EMBL/GenBank/DDBJ whole genome shotgun (WGS) entry which is preliminary data.</text>
</comment>
<keyword evidence="9" id="KW-1185">Reference proteome</keyword>
<feature type="region of interest" description="Disordered" evidence="6">
    <location>
        <begin position="180"/>
        <end position="202"/>
    </location>
</feature>
<dbReference type="Gene3D" id="1.10.10.10">
    <property type="entry name" value="Winged helix-like DNA-binding domain superfamily/Winged helix DNA-binding domain"/>
    <property type="match status" value="1"/>
</dbReference>
<dbReference type="InterPro" id="IPR039425">
    <property type="entry name" value="RNA_pol_sigma-70-like"/>
</dbReference>